<gene>
    <name evidence="2" type="ORF">ABR85_06560</name>
</gene>
<evidence type="ECO:0000259" key="1">
    <source>
        <dbReference type="Pfam" id="PF01396"/>
    </source>
</evidence>
<reference evidence="2 3" key="1">
    <citation type="submission" date="2015-10" db="EMBL/GenBank/DDBJ databases">
        <title>Metagenome-Assembled Genomes uncover a global brackish microbiome.</title>
        <authorList>
            <person name="Hugerth L.W."/>
            <person name="Larsson J."/>
            <person name="Alneberg J."/>
            <person name="Lindh M.V."/>
            <person name="Legrand C."/>
            <person name="Pinhassi J."/>
            <person name="Andersson A.F."/>
        </authorList>
    </citation>
    <scope>NUCLEOTIDE SEQUENCE [LARGE SCALE GENOMIC DNA]</scope>
    <source>
        <strain evidence="2">BACL22 MAG-120619-bin3</strain>
    </source>
</reference>
<comment type="caution">
    <text evidence="2">The sequence shown here is derived from an EMBL/GenBank/DDBJ whole genome shotgun (WGS) entry which is preliminary data.</text>
</comment>
<evidence type="ECO:0000313" key="2">
    <source>
        <dbReference type="EMBL" id="KRO83481.1"/>
    </source>
</evidence>
<dbReference type="AlphaFoldDB" id="A0A0R2T8T4"/>
<dbReference type="Gene3D" id="3.30.65.10">
    <property type="entry name" value="Bacterial Topoisomerase I, domain 1"/>
    <property type="match status" value="2"/>
</dbReference>
<dbReference type="GO" id="GO:0005694">
    <property type="term" value="C:chromosome"/>
    <property type="evidence" value="ECO:0007669"/>
    <property type="project" value="InterPro"/>
</dbReference>
<feature type="domain" description="DNA topoisomerase type IA zn finger" evidence="1">
    <location>
        <begin position="6"/>
        <end position="25"/>
    </location>
</feature>
<protein>
    <recommendedName>
        <fullName evidence="1">DNA topoisomerase type IA zn finger domain-containing protein</fullName>
    </recommendedName>
</protein>
<sequence length="124" mass="14025">MRRIDGRMGPFWGCSDFPTCRATLNEVDGKPSADINPDYRCPLCTRKLVRADKDKGEYWFCSGYNKGCKVKLDDHEGRPKQAHRCKKCGQLLVKREGKNGPFWGCSSYPVCTASYNDLEGRPAL</sequence>
<dbReference type="Pfam" id="PF01396">
    <property type="entry name" value="Zn_ribbon_Top1"/>
    <property type="match status" value="3"/>
</dbReference>
<dbReference type="EMBL" id="LICD01000018">
    <property type="protein sequence ID" value="KRO83481.1"/>
    <property type="molecule type" value="Genomic_DNA"/>
</dbReference>
<organism evidence="2 3">
    <name type="scientific">OM182 bacterium BACL3 MAG-120619-bin3</name>
    <dbReference type="NCBI Taxonomy" id="1655593"/>
    <lineage>
        <taxon>Bacteria</taxon>
        <taxon>Pseudomonadati</taxon>
        <taxon>Pseudomonadota</taxon>
        <taxon>Gammaproteobacteria</taxon>
        <taxon>OMG group</taxon>
        <taxon>OM182 clade</taxon>
    </lineage>
</organism>
<feature type="domain" description="DNA topoisomerase type IA zn finger" evidence="1">
    <location>
        <begin position="84"/>
        <end position="116"/>
    </location>
</feature>
<proteinExistence type="predicted"/>
<name>A0A0R2T8T4_9GAMM</name>
<feature type="domain" description="DNA topoisomerase type IA zn finger" evidence="1">
    <location>
        <begin position="40"/>
        <end position="64"/>
    </location>
</feature>
<dbReference type="GO" id="GO:0006265">
    <property type="term" value="P:DNA topological change"/>
    <property type="evidence" value="ECO:0007669"/>
    <property type="project" value="InterPro"/>
</dbReference>
<dbReference type="GO" id="GO:0003916">
    <property type="term" value="F:DNA topoisomerase activity"/>
    <property type="evidence" value="ECO:0007669"/>
    <property type="project" value="InterPro"/>
</dbReference>
<dbReference type="GO" id="GO:0003677">
    <property type="term" value="F:DNA binding"/>
    <property type="evidence" value="ECO:0007669"/>
    <property type="project" value="InterPro"/>
</dbReference>
<dbReference type="InterPro" id="IPR013498">
    <property type="entry name" value="Topo_IA_Znf"/>
</dbReference>
<accession>A0A0R2T8T4</accession>
<evidence type="ECO:0000313" key="3">
    <source>
        <dbReference type="Proteomes" id="UP000051242"/>
    </source>
</evidence>
<dbReference type="Proteomes" id="UP000051242">
    <property type="component" value="Unassembled WGS sequence"/>
</dbReference>
<dbReference type="SUPFAM" id="SSF57783">
    <property type="entry name" value="Zinc beta-ribbon"/>
    <property type="match status" value="2"/>
</dbReference>